<evidence type="ECO:0000256" key="1">
    <source>
        <dbReference type="ARBA" id="ARBA00022786"/>
    </source>
</evidence>
<dbReference type="InterPro" id="IPR042469">
    <property type="entry name" value="HECTD3"/>
</dbReference>
<dbReference type="Gene3D" id="3.30.2410.10">
    <property type="entry name" value="Hect, E3 ligase catalytic domain"/>
    <property type="match status" value="1"/>
</dbReference>
<protein>
    <recommendedName>
        <fullName evidence="3">HECT domain-containing protein</fullName>
    </recommendedName>
</protein>
<dbReference type="PROSITE" id="PS50237">
    <property type="entry name" value="HECT"/>
    <property type="match status" value="1"/>
</dbReference>
<organism evidence="4 5">
    <name type="scientific">Tritrichomonas musculus</name>
    <dbReference type="NCBI Taxonomy" id="1915356"/>
    <lineage>
        <taxon>Eukaryota</taxon>
        <taxon>Metamonada</taxon>
        <taxon>Parabasalia</taxon>
        <taxon>Tritrichomonadida</taxon>
        <taxon>Tritrichomonadidae</taxon>
        <taxon>Tritrichomonas</taxon>
    </lineage>
</organism>
<dbReference type="Gene3D" id="3.90.1750.10">
    <property type="entry name" value="Hect, E3 ligase catalytic domains"/>
    <property type="match status" value="1"/>
</dbReference>
<reference evidence="4 5" key="1">
    <citation type="submission" date="2024-04" db="EMBL/GenBank/DDBJ databases">
        <title>Tritrichomonas musculus Genome.</title>
        <authorList>
            <person name="Alves-Ferreira E."/>
            <person name="Grigg M."/>
            <person name="Lorenzi H."/>
            <person name="Galac M."/>
        </authorList>
    </citation>
    <scope>NUCLEOTIDE SEQUENCE [LARGE SCALE GENOMIC DNA]</scope>
    <source>
        <strain evidence="4 5">EAF2021</strain>
    </source>
</reference>
<comment type="caution">
    <text evidence="4">The sequence shown here is derived from an EMBL/GenBank/DDBJ whole genome shotgun (WGS) entry which is preliminary data.</text>
</comment>
<dbReference type="PANTHER" id="PTHR46654:SF1">
    <property type="entry name" value="E3 UBIQUITIN-PROTEIN LIGASE HECTD3"/>
    <property type="match status" value="1"/>
</dbReference>
<sequence length="2751" mass="321206">MLPYHFHIPEEVVDQPFSLTETESSFDNQKEKNFLDAKIINEIFSNYSKISQESSQLNVFKNIIIPKFSQMIFKKNQNLINSKMVFDYYESLSNLFLSKYKTYFSSIQFPQRPKKLFKIEVSEEFDVDSPENFREIMSAFDFSQFSFKKKRFNSEKIINLIDNNCSNVDVLIDSFLFSIFNSDLTVFLKLFDPFFSLKLNDIQKVSNFERLNKINQKEISIDQNSLHQRIEFTEDLLQSFIIHENNSQNITECPKSCILAANRKFLLAFNHYVDEQNQVIQILKVKLSNHLNNDENQFKRIQYPFNSKDFQLISIGNDTLIYDSHGNIYMFDSISNTNENFIPIKQTFFSRLSPPFTSDGKLVHSLMSMKDIGVFEFNRMKKTISLIRRIRINCNDETLESSFKKAFYKKCSLVTNGNVLQLVCPEKIENSRFVHFSRVISLVNGNIIEDFRFELPFPIHSISFDHFSRCIWTLTLENRRVVFNQFRYVGPDPFWMANIDVKHISTVPKMISLSSFVNFIIDYVHSYVCKCFGSEQNPDFLISSINAETFGMILNMLSKQYDNIQIIQILFVLLEYQIKNVKITDDQFDSLYDIIRQYFKLPFLYNFLTLFIIHVAPFIRSKDISRYFVLVFDHFDVKTLNIEFIYSLLLRLEKSKKFPFVLDNNCPMILHDVLTPNNNENNFNIGLDFLLSYQSSLFLNYTRIYQSNIKKLEKIEAALLGYSSFFFCKMINLIQNIESIESFESSKISFILKRLLINLRITSNSSTFTSSLLPILLEILKGIIKSDFFNEKTNNPLYLIFMNIFSLYTYYFKNLIACSNINCLKKHFKFLNTKLEQEKNVSDVFDDKLNDDDFAEVINKIYSKVPNPLNKHLSQEDKELEKLMFLAIVFKSQQINEIIEISAQIKSQKNVQIMPLIRKIMQIIYRIRSNLRLKRQNGNKDEYEKMKNEYIEKSHFLLRVSSNKFELNEINDFLYNKTEFKDILQEHAKLESIKRNIDLFIPMANSFITQIIPINLIYLFITNIFDKSSILETFELVKDSVKIDLKSASLIIKNVINGINDIPINTMISFLCNLLLLLTTSYDEREIHSIIFDSLQSMIGKLCNESSNIERKNFKACISVLAHFNRILNDEKKFIINDDEKEIISKEFDKLDLKYSVSYTFAHSLHLGKFKSPQSLNIIKQIFGFVDQPKFHSFSLLLLDYFQVYSERKNENEFISLLTQIMDTIGTVICGLNTNNLLQIAFPISQIEKATENAFVRTPTSQFACILDLIQIIRKLILMKESDSSRFVLQYFKRISENLNFDDSEYMKQLLAMLAIMSNVIEVMRPYTIVKTSENKSYFVISIDERKQTFEGLLLPLSNEVIKHEVSMSKCIRSYEIIQSNFDPFNEFEIPYLLFKKAIKIEKKKMTDWLFSFFVFHCIKENILDLQHGREFSEFFFSKMKIKANKKFMFNHNSDMILSLLKKSLSLPTNFPLKQRKQQMHHVSFTQLVFNDDYSLTENEIKAIKSPHVFISSVINDEKPTYFSIKYENEKQLFNFGIITHSVEMNKTISISYSSKNSSFYINGEKAVDFKLELNSTIECCYYPNTNIVSFNYSNGNSCLFSCDLGNDYQCSFFVLIYPETSINYFFDEKPQINDAQIGIDKDKTFKLAENKFDEESNDIILYSKDMKRLKYQYDEILINHTKYKELYTLSSFDELHETNILMAEYKNAFYSSLKNVYSSSTQLEKYLQVDEVSGQFNFLKVEKSTIESNDSIPAFNVMKYYNLPPEIVNYYISEACKKHSQEILTLLTVRVLANSKNIGSFINQFFITKSAIINFITSILLLLEPINQSKLNESRSPIDFNSFNSFETCAKTDLYDYFIPLNKLISYFKGKEKEKIIKKWFKKLKKDFHNKYMHFASSKNKKCIIVKSLIKDSYQKFEDNENTSGWIIFQFKFGCYKMPSFTVKGLSFPDEFSNEVNYSYIERKVLKIKKNSNDSIPFGFLPFSDRSNESLFYTFYHLVVSFKYFVLFAKNDMSNEMKSKLWKLVFNSIIAGSPFFYTHSDSILSFLHDNLPLNFSPENISLLNSLSISNSIINQMKIQPFLHQQSCLYYEMQSKKIFDAILHSETLSPNEKLPGSVIPINIDLSFDTGTLFNVVARVLLSTNSNESAFPYHLVLNEWAEAFFNYPPCKISPVGTNIVSIKFTAFVPHIFQLICDQITINNNVQISPFEDFRSYKTCQMSCIKTGEREKIKKIESEKTYYVKLTNLPVNDISQSKFTVYSYNFIGNYELTKLIHSYKSFLISDLNEWSTKFTFKDDHRILNKAYFNCNLMSTRTYSLNINSLEDHVHPSHQIFLRSIYLFTLNYLLLNTRMAVPGKLNRFISFEMISKRFLELIYSKSGHDHETLRINRQNGHDYRNGLCQNDENSMIGQFSKEYVKNPSKFRNVSVPFYIVYLNEKGIDGGGLRRDFISELVSDINSPQVGLFIQTPNGRNHEGSHQECVIPASKPEISKSDTYYHSIGALIAIIVRTGMKQSDLLFPPLFWKFLVEGCITIDDIYGIDLSYKKVTSNLISESKKMTEKEFDDLIASTTILNLRGKPIVFDFLNTNKLKRENCERFVATCNELRVDELTKPLKCIRDGFWENLNIKNPPFVNSSLMEYLACGNKIISVDDLKQSVTFSGVSDDQKDLFWEVVSRFNNDERKKLLLFSTGLNTISKNGLRIVSSGNEVDAHLPMASTCFFTLNLPLFSSVDKMYNAFRIAINETGTFENS</sequence>
<dbReference type="Pfam" id="PF00632">
    <property type="entry name" value="HECT"/>
    <property type="match status" value="1"/>
</dbReference>
<dbReference type="SMART" id="SM00119">
    <property type="entry name" value="HECTc"/>
    <property type="match status" value="1"/>
</dbReference>
<name>A0ABR2HF12_9EUKA</name>
<evidence type="ECO:0000256" key="2">
    <source>
        <dbReference type="PROSITE-ProRule" id="PRU00104"/>
    </source>
</evidence>
<dbReference type="InterPro" id="IPR035983">
    <property type="entry name" value="Hect_E3_ubiquitin_ligase"/>
</dbReference>
<dbReference type="EMBL" id="JAPFFF010000030">
    <property type="protein sequence ID" value="KAK8845673.1"/>
    <property type="molecule type" value="Genomic_DNA"/>
</dbReference>
<feature type="active site" description="Glycyl thioester intermediate" evidence="2">
    <location>
        <position position="2719"/>
    </location>
</feature>
<keyword evidence="5" id="KW-1185">Reference proteome</keyword>
<proteinExistence type="predicted"/>
<evidence type="ECO:0000313" key="4">
    <source>
        <dbReference type="EMBL" id="KAK8845673.1"/>
    </source>
</evidence>
<feature type="domain" description="HECT" evidence="3">
    <location>
        <begin position="2419"/>
        <end position="2751"/>
    </location>
</feature>
<dbReference type="InterPro" id="IPR000569">
    <property type="entry name" value="HECT_dom"/>
</dbReference>
<gene>
    <name evidence="4" type="ORF">M9Y10_020591</name>
</gene>
<dbReference type="SUPFAM" id="SSF56204">
    <property type="entry name" value="Hect, E3 ligase catalytic domain"/>
    <property type="match status" value="1"/>
</dbReference>
<evidence type="ECO:0000259" key="3">
    <source>
        <dbReference type="PROSITE" id="PS50237"/>
    </source>
</evidence>
<keyword evidence="1 2" id="KW-0833">Ubl conjugation pathway</keyword>
<accession>A0ABR2HF12</accession>
<evidence type="ECO:0000313" key="5">
    <source>
        <dbReference type="Proteomes" id="UP001470230"/>
    </source>
</evidence>
<dbReference type="PANTHER" id="PTHR46654">
    <property type="entry name" value="E3 UBIQUITIN-PROTEIN LIGASE HECTD3"/>
    <property type="match status" value="1"/>
</dbReference>
<dbReference type="Proteomes" id="UP001470230">
    <property type="component" value="Unassembled WGS sequence"/>
</dbReference>